<keyword evidence="2" id="KW-1185">Reference proteome</keyword>
<gene>
    <name evidence="1" type="ORF">JK634_06300</name>
</gene>
<organism evidence="1 2">
    <name type="scientific">Clostridium paridis</name>
    <dbReference type="NCBI Taxonomy" id="2803863"/>
    <lineage>
        <taxon>Bacteria</taxon>
        <taxon>Bacillati</taxon>
        <taxon>Bacillota</taxon>
        <taxon>Clostridia</taxon>
        <taxon>Eubacteriales</taxon>
        <taxon>Clostridiaceae</taxon>
        <taxon>Clostridium</taxon>
    </lineage>
</organism>
<dbReference type="Proteomes" id="UP000623681">
    <property type="component" value="Unassembled WGS sequence"/>
</dbReference>
<protein>
    <submittedName>
        <fullName evidence="1">Uncharacterized protein</fullName>
    </submittedName>
</protein>
<dbReference type="RefSeq" id="WP_202766790.1">
    <property type="nucleotide sequence ID" value="NZ_JAESWA010000019.1"/>
</dbReference>
<reference evidence="1" key="1">
    <citation type="submission" date="2021-01" db="EMBL/GenBank/DDBJ databases">
        <title>Genome public.</title>
        <authorList>
            <person name="Liu C."/>
            <person name="Sun Q."/>
        </authorList>
    </citation>
    <scope>NUCLEOTIDE SEQUENCE</scope>
    <source>
        <strain evidence="1">YIM B02565</strain>
    </source>
</reference>
<sequence>MTWDKIKEMNLYDKISSELKDISEDDSSRVEDYITSPEKLESFKWYIHEGYDSRSMGKILGLTVNQVDIIKELLGKL</sequence>
<evidence type="ECO:0000313" key="1">
    <source>
        <dbReference type="EMBL" id="MBL4931410.1"/>
    </source>
</evidence>
<name>A0A937K4N3_9CLOT</name>
<evidence type="ECO:0000313" key="2">
    <source>
        <dbReference type="Proteomes" id="UP000623681"/>
    </source>
</evidence>
<comment type="caution">
    <text evidence="1">The sequence shown here is derived from an EMBL/GenBank/DDBJ whole genome shotgun (WGS) entry which is preliminary data.</text>
</comment>
<proteinExistence type="predicted"/>
<dbReference type="AlphaFoldDB" id="A0A937K4N3"/>
<accession>A0A937K4N3</accession>
<dbReference type="EMBL" id="JAESWA010000019">
    <property type="protein sequence ID" value="MBL4931410.1"/>
    <property type="molecule type" value="Genomic_DNA"/>
</dbReference>